<dbReference type="PROSITE" id="PS50931">
    <property type="entry name" value="HTH_LYSR"/>
    <property type="match status" value="1"/>
</dbReference>
<dbReference type="InterPro" id="IPR050950">
    <property type="entry name" value="HTH-type_LysR_regulators"/>
</dbReference>
<dbReference type="PRINTS" id="PR00039">
    <property type="entry name" value="HTHLYSR"/>
</dbReference>
<keyword evidence="4" id="KW-0804">Transcription</keyword>
<evidence type="ECO:0000256" key="2">
    <source>
        <dbReference type="ARBA" id="ARBA00023015"/>
    </source>
</evidence>
<dbReference type="Proteomes" id="UP000054893">
    <property type="component" value="Unassembled WGS sequence"/>
</dbReference>
<dbReference type="CDD" id="cd05466">
    <property type="entry name" value="PBP2_LTTR_substrate"/>
    <property type="match status" value="1"/>
</dbReference>
<dbReference type="FunFam" id="1.10.10.10:FF:000001">
    <property type="entry name" value="LysR family transcriptional regulator"/>
    <property type="match status" value="1"/>
</dbReference>
<dbReference type="InterPro" id="IPR036388">
    <property type="entry name" value="WH-like_DNA-bd_sf"/>
</dbReference>
<evidence type="ECO:0000256" key="3">
    <source>
        <dbReference type="ARBA" id="ARBA00023125"/>
    </source>
</evidence>
<proteinExistence type="inferred from homology"/>
<accession>A0A158GZ74</accession>
<dbReference type="SUPFAM" id="SSF46785">
    <property type="entry name" value="Winged helix' DNA-binding domain"/>
    <property type="match status" value="1"/>
</dbReference>
<dbReference type="RefSeq" id="WP_060856947.1">
    <property type="nucleotide sequence ID" value="NZ_FCOC02000012.1"/>
</dbReference>
<dbReference type="AlphaFoldDB" id="A0A158GZ74"/>
<keyword evidence="2" id="KW-0805">Transcription regulation</keyword>
<dbReference type="InterPro" id="IPR005119">
    <property type="entry name" value="LysR_subst-bd"/>
</dbReference>
<name>A0A158GZ74_CABSO</name>
<evidence type="ECO:0000259" key="5">
    <source>
        <dbReference type="PROSITE" id="PS50931"/>
    </source>
</evidence>
<dbReference type="Pfam" id="PF03466">
    <property type="entry name" value="LysR_substrate"/>
    <property type="match status" value="1"/>
</dbReference>
<dbReference type="OrthoDB" id="8673707at2"/>
<dbReference type="InterPro" id="IPR036390">
    <property type="entry name" value="WH_DNA-bd_sf"/>
</dbReference>
<dbReference type="Gene3D" id="1.10.10.10">
    <property type="entry name" value="Winged helix-like DNA-binding domain superfamily/Winged helix DNA-binding domain"/>
    <property type="match status" value="1"/>
</dbReference>
<feature type="domain" description="HTH lysR-type" evidence="5">
    <location>
        <begin position="4"/>
        <end position="61"/>
    </location>
</feature>
<reference evidence="6 7" key="1">
    <citation type="submission" date="2016-01" db="EMBL/GenBank/DDBJ databases">
        <authorList>
            <person name="Oliw E.H."/>
        </authorList>
    </citation>
    <scope>NUCLEOTIDE SEQUENCE [LARGE SCALE GENOMIC DNA]</scope>
    <source>
        <strain evidence="6">LMG 22029</strain>
    </source>
</reference>
<sequence>MHEINSRRLAHLVALAEEGSFARAAERVHLSQPALSRSIQALEDEFDIKLFDRAARGVATTAAGKLLVERARRVLFEARCLFRDVELVRSDALGEVRIGLGAHAADILFPELLVEFARKYPAIKISLEIAEAGTLMEQLRAERADFVVVDRRETAIAPDVTMHRLTGHDGGWFVRPGHPLLAREPVPLAALREYPLVSVTLSAFMADAVRRLLKFRAHEAIPLHLECNDVAVLKRVVARTDAIMFCTASSVQRDALHERLVRVSIVHPRKLGLQFALVCLADRTQSAAAEGALALAAQIMNDASRAARAARGTHPARAMTRSR</sequence>
<dbReference type="GO" id="GO:0003677">
    <property type="term" value="F:DNA binding"/>
    <property type="evidence" value="ECO:0007669"/>
    <property type="project" value="UniProtKB-KW"/>
</dbReference>
<dbReference type="GO" id="GO:0003700">
    <property type="term" value="F:DNA-binding transcription factor activity"/>
    <property type="evidence" value="ECO:0007669"/>
    <property type="project" value="InterPro"/>
</dbReference>
<dbReference type="PANTHER" id="PTHR30419:SF8">
    <property type="entry name" value="NITROGEN ASSIMILATION TRANSCRIPTIONAL ACTIVATOR-RELATED"/>
    <property type="match status" value="1"/>
</dbReference>
<keyword evidence="3" id="KW-0238">DNA-binding</keyword>
<organism evidence="6 7">
    <name type="scientific">Caballeronia sordidicola</name>
    <name type="common">Burkholderia sordidicola</name>
    <dbReference type="NCBI Taxonomy" id="196367"/>
    <lineage>
        <taxon>Bacteria</taxon>
        <taxon>Pseudomonadati</taxon>
        <taxon>Pseudomonadota</taxon>
        <taxon>Betaproteobacteria</taxon>
        <taxon>Burkholderiales</taxon>
        <taxon>Burkholderiaceae</taxon>
        <taxon>Caballeronia</taxon>
    </lineage>
</organism>
<evidence type="ECO:0000313" key="6">
    <source>
        <dbReference type="EMBL" id="SAL37352.1"/>
    </source>
</evidence>
<protein>
    <submittedName>
        <fullName evidence="6">LysR family transcriptional regulator</fullName>
    </submittedName>
</protein>
<dbReference type="SUPFAM" id="SSF53850">
    <property type="entry name" value="Periplasmic binding protein-like II"/>
    <property type="match status" value="1"/>
</dbReference>
<dbReference type="EMBL" id="FCOC02000012">
    <property type="protein sequence ID" value="SAL37352.1"/>
    <property type="molecule type" value="Genomic_DNA"/>
</dbReference>
<dbReference type="InterPro" id="IPR000847">
    <property type="entry name" value="LysR_HTH_N"/>
</dbReference>
<dbReference type="GO" id="GO:0005829">
    <property type="term" value="C:cytosol"/>
    <property type="evidence" value="ECO:0007669"/>
    <property type="project" value="TreeGrafter"/>
</dbReference>
<comment type="similarity">
    <text evidence="1">Belongs to the LysR transcriptional regulatory family.</text>
</comment>
<evidence type="ECO:0000256" key="1">
    <source>
        <dbReference type="ARBA" id="ARBA00009437"/>
    </source>
</evidence>
<dbReference type="Gene3D" id="3.40.190.10">
    <property type="entry name" value="Periplasmic binding protein-like II"/>
    <property type="match status" value="2"/>
</dbReference>
<dbReference type="Pfam" id="PF00126">
    <property type="entry name" value="HTH_1"/>
    <property type="match status" value="1"/>
</dbReference>
<dbReference type="PANTHER" id="PTHR30419">
    <property type="entry name" value="HTH-TYPE TRANSCRIPTIONAL REGULATOR YBHD"/>
    <property type="match status" value="1"/>
</dbReference>
<evidence type="ECO:0000256" key="4">
    <source>
        <dbReference type="ARBA" id="ARBA00023163"/>
    </source>
</evidence>
<evidence type="ECO:0000313" key="7">
    <source>
        <dbReference type="Proteomes" id="UP000054893"/>
    </source>
</evidence>
<gene>
    <name evidence="6" type="ORF">AWB64_03827</name>
</gene>